<feature type="signal peptide" evidence="4">
    <location>
        <begin position="1"/>
        <end position="27"/>
    </location>
</feature>
<reference evidence="6" key="1">
    <citation type="submission" date="2019-01" db="EMBL/GenBank/DDBJ databases">
        <title>Genomic analysis of Salicibibacter sp. NKC3-5.</title>
        <authorList>
            <person name="Oh Y.J."/>
        </authorList>
    </citation>
    <scope>NUCLEOTIDE SEQUENCE [LARGE SCALE GENOMIC DNA]</scope>
    <source>
        <strain evidence="6">NKC3-5</strain>
    </source>
</reference>
<feature type="chain" id="PRO_5021930976" description="TRAP transporter substrate-binding protein" evidence="4">
    <location>
        <begin position="28"/>
        <end position="365"/>
    </location>
</feature>
<dbReference type="Pfam" id="PF03480">
    <property type="entry name" value="DctP"/>
    <property type="match status" value="1"/>
</dbReference>
<evidence type="ECO:0000256" key="4">
    <source>
        <dbReference type="SAM" id="SignalP"/>
    </source>
</evidence>
<dbReference type="KEGG" id="sale:EPH95_04455"/>
<dbReference type="GO" id="GO:0055085">
    <property type="term" value="P:transmembrane transport"/>
    <property type="evidence" value="ECO:0007669"/>
    <property type="project" value="InterPro"/>
</dbReference>
<dbReference type="OrthoDB" id="9776801at2"/>
<evidence type="ECO:0008006" key="7">
    <source>
        <dbReference type="Google" id="ProtNLM"/>
    </source>
</evidence>
<keyword evidence="6" id="KW-1185">Reference proteome</keyword>
<dbReference type="EMBL" id="CP035485">
    <property type="protein sequence ID" value="QDI90522.1"/>
    <property type="molecule type" value="Genomic_DNA"/>
</dbReference>
<keyword evidence="2" id="KW-0813">Transport</keyword>
<name>A0A514LF89_9BACI</name>
<evidence type="ECO:0000256" key="1">
    <source>
        <dbReference type="ARBA" id="ARBA00009023"/>
    </source>
</evidence>
<dbReference type="PANTHER" id="PTHR33376:SF7">
    <property type="entry name" value="C4-DICARBOXYLATE-BINDING PROTEIN DCTB"/>
    <property type="match status" value="1"/>
</dbReference>
<dbReference type="InterPro" id="IPR018389">
    <property type="entry name" value="DctP_fam"/>
</dbReference>
<dbReference type="PROSITE" id="PS51257">
    <property type="entry name" value="PROKAR_LIPOPROTEIN"/>
    <property type="match status" value="1"/>
</dbReference>
<evidence type="ECO:0000256" key="2">
    <source>
        <dbReference type="ARBA" id="ARBA00022448"/>
    </source>
</evidence>
<evidence type="ECO:0000256" key="3">
    <source>
        <dbReference type="ARBA" id="ARBA00022729"/>
    </source>
</evidence>
<protein>
    <recommendedName>
        <fullName evidence="7">TRAP transporter substrate-binding protein</fullName>
    </recommendedName>
</protein>
<gene>
    <name evidence="5" type="ORF">EPH95_04455</name>
</gene>
<dbReference type="InterPro" id="IPR038404">
    <property type="entry name" value="TRAP_DctP_sf"/>
</dbReference>
<dbReference type="PANTHER" id="PTHR33376">
    <property type="match status" value="1"/>
</dbReference>
<organism evidence="5 6">
    <name type="scientific">Salicibibacter halophilus</name>
    <dbReference type="NCBI Taxonomy" id="2502791"/>
    <lineage>
        <taxon>Bacteria</taxon>
        <taxon>Bacillati</taxon>
        <taxon>Bacillota</taxon>
        <taxon>Bacilli</taxon>
        <taxon>Bacillales</taxon>
        <taxon>Bacillaceae</taxon>
        <taxon>Salicibibacter</taxon>
    </lineage>
</organism>
<evidence type="ECO:0000313" key="6">
    <source>
        <dbReference type="Proteomes" id="UP000319756"/>
    </source>
</evidence>
<sequence length="365" mass="41946">MMQRWGTTTAFIFVLLVIFSACEPSSADEAAEEAEEETYTLTYHSSYPPSEYEWEPKYQAQERFMELVEERTDGRVTFDVYYSDQLFGQDESADALARGTIDIQNTSPSYWVERIPEGAIASLPYWNMGEEHTRHLLRETEVGALYEEALEDYGVKPLTFWSSSTTGYMSTSPIAEVEDMEGMVMNIVSNLTIDFNQSMGSGVASLPAAEQYEGLLRGTIDAMQFPYYTLDTYNFVEVVDYLSVPTLNPALGMVAISESTWEELPEDIQAIMQETALEMEKDAMEGSQRYTREIFDLAEEEGTEFVPMSEEEFDELEQISQEKIWRNFASMNERTEEMVETLLVENEKWIEENPEADNYMDQYLD</sequence>
<comment type="similarity">
    <text evidence="1">Belongs to the bacterial solute-binding protein 7 family.</text>
</comment>
<keyword evidence="3 4" id="KW-0732">Signal</keyword>
<evidence type="ECO:0000313" key="5">
    <source>
        <dbReference type="EMBL" id="QDI90522.1"/>
    </source>
</evidence>
<dbReference type="NCBIfam" id="NF037995">
    <property type="entry name" value="TRAP_S1"/>
    <property type="match status" value="1"/>
</dbReference>
<dbReference type="Proteomes" id="UP000319756">
    <property type="component" value="Chromosome"/>
</dbReference>
<accession>A0A514LF89</accession>
<dbReference type="AlphaFoldDB" id="A0A514LF89"/>
<dbReference type="RefSeq" id="WP_142087698.1">
    <property type="nucleotide sequence ID" value="NZ_CP035485.1"/>
</dbReference>
<proteinExistence type="inferred from homology"/>
<dbReference type="Gene3D" id="3.40.190.170">
    <property type="entry name" value="Bacterial extracellular solute-binding protein, family 7"/>
    <property type="match status" value="1"/>
</dbReference>